<evidence type="ECO:0000256" key="7">
    <source>
        <dbReference type="ARBA" id="ARBA00023136"/>
    </source>
</evidence>
<evidence type="ECO:0000256" key="1">
    <source>
        <dbReference type="ARBA" id="ARBA00004141"/>
    </source>
</evidence>
<protein>
    <recommendedName>
        <fullName evidence="10">Amino acid transporter transmembrane domain-containing protein</fullName>
    </recommendedName>
</protein>
<organism evidence="11 12">
    <name type="scientific">Dimargaris verticillata</name>
    <dbReference type="NCBI Taxonomy" id="2761393"/>
    <lineage>
        <taxon>Eukaryota</taxon>
        <taxon>Fungi</taxon>
        <taxon>Fungi incertae sedis</taxon>
        <taxon>Zoopagomycota</taxon>
        <taxon>Kickxellomycotina</taxon>
        <taxon>Dimargaritomycetes</taxon>
        <taxon>Dimargaritales</taxon>
        <taxon>Dimargaritaceae</taxon>
        <taxon>Dimargaris</taxon>
    </lineage>
</organism>
<evidence type="ECO:0000256" key="5">
    <source>
        <dbReference type="ARBA" id="ARBA00022970"/>
    </source>
</evidence>
<keyword evidence="5" id="KW-0029">Amino-acid transport</keyword>
<evidence type="ECO:0000313" key="11">
    <source>
        <dbReference type="EMBL" id="KAJ1980995.1"/>
    </source>
</evidence>
<dbReference type="InterPro" id="IPR013057">
    <property type="entry name" value="AA_transpt_TM"/>
</dbReference>
<keyword evidence="6 9" id="KW-1133">Transmembrane helix</keyword>
<feature type="transmembrane region" description="Helical" evidence="9">
    <location>
        <begin position="453"/>
        <end position="477"/>
    </location>
</feature>
<evidence type="ECO:0000256" key="4">
    <source>
        <dbReference type="ARBA" id="ARBA00022692"/>
    </source>
</evidence>
<proteinExistence type="inferred from homology"/>
<feature type="transmembrane region" description="Helical" evidence="9">
    <location>
        <begin position="79"/>
        <end position="101"/>
    </location>
</feature>
<dbReference type="PANTHER" id="PTHR22950:SF458">
    <property type="entry name" value="SODIUM-COUPLED NEUTRAL AMINO ACID TRANSPORTER 11-RELATED"/>
    <property type="match status" value="1"/>
</dbReference>
<dbReference type="EMBL" id="JANBQB010000142">
    <property type="protein sequence ID" value="KAJ1980995.1"/>
    <property type="molecule type" value="Genomic_DNA"/>
</dbReference>
<dbReference type="Pfam" id="PF01490">
    <property type="entry name" value="Aa_trans"/>
    <property type="match status" value="1"/>
</dbReference>
<keyword evidence="7 9" id="KW-0472">Membrane</keyword>
<dbReference type="PANTHER" id="PTHR22950">
    <property type="entry name" value="AMINO ACID TRANSPORTER"/>
    <property type="match status" value="1"/>
</dbReference>
<evidence type="ECO:0000256" key="2">
    <source>
        <dbReference type="ARBA" id="ARBA00008066"/>
    </source>
</evidence>
<evidence type="ECO:0000256" key="3">
    <source>
        <dbReference type="ARBA" id="ARBA00022448"/>
    </source>
</evidence>
<evidence type="ECO:0000259" key="10">
    <source>
        <dbReference type="Pfam" id="PF01490"/>
    </source>
</evidence>
<keyword evidence="12" id="KW-1185">Reference proteome</keyword>
<feature type="transmembrane region" description="Helical" evidence="9">
    <location>
        <begin position="151"/>
        <end position="175"/>
    </location>
</feature>
<feature type="transmembrane region" description="Helical" evidence="9">
    <location>
        <begin position="195"/>
        <end position="217"/>
    </location>
</feature>
<dbReference type="AlphaFoldDB" id="A0A9W8EA56"/>
<comment type="subcellular location">
    <subcellularLocation>
        <location evidence="1">Membrane</location>
        <topology evidence="1">Multi-pass membrane protein</topology>
    </subcellularLocation>
</comment>
<comment type="caution">
    <text evidence="11">The sequence shown here is derived from an EMBL/GenBank/DDBJ whole genome shotgun (WGS) entry which is preliminary data.</text>
</comment>
<dbReference type="GO" id="GO:0005783">
    <property type="term" value="C:endoplasmic reticulum"/>
    <property type="evidence" value="ECO:0007669"/>
    <property type="project" value="TreeGrafter"/>
</dbReference>
<feature type="transmembrane region" description="Helical" evidence="9">
    <location>
        <begin position="345"/>
        <end position="364"/>
    </location>
</feature>
<feature type="domain" description="Amino acid transporter transmembrane" evidence="10">
    <location>
        <begin position="77"/>
        <end position="532"/>
    </location>
</feature>
<evidence type="ECO:0000313" key="12">
    <source>
        <dbReference type="Proteomes" id="UP001151582"/>
    </source>
</evidence>
<sequence length="546" mass="59795">MVSKQTVFAVPDGQDTASRTSATRYTELRDSISDLNSVLVSDTEPDIHDRSRRGSVMTAIHPEEVDPAETKPPEASASVLGSFFNMTNAIVGAGMIGLPFAFSEAGFFTGILLLLSLGYITDWTLRLLAYSTKLSGRNTYQELVCFCFGRLGFHLISFSQFVFAFGGMCAFNVIIGDTIPHVLRAIFPTIYNSPVLLFLTSRQVLITLITLCISYPLSLYRDMGKLAKTSALALVAMVIIVTAVIVEAPKAPPEARGSQEGKWSFIRPDVFQAIAVMGFAFVCHHNSFMIYSSLRTPTLNRYARVIHLSAIISVSVCVIMASVGYLNFTDKTKSNILNNFSDTNVFINVARFCFGFNMITTYPMEAFVAREVIEGYVSYFRSTPASAFKRPNPQQYARLADGVELDSDPVELHSSETLAASNSSREGADMPSFQFMHDEIDLAPAPFSRVRHVAVTTAMMLASLLISLLTCDLGIVIEITGGISATALAFILPSACYLRLASGSKWTLAKLPLWALLVFGLVVLLLSPAMAVYRLIHSDNSERHTC</sequence>
<reference evidence="11" key="1">
    <citation type="submission" date="2022-07" db="EMBL/GenBank/DDBJ databases">
        <title>Phylogenomic reconstructions and comparative analyses of Kickxellomycotina fungi.</title>
        <authorList>
            <person name="Reynolds N.K."/>
            <person name="Stajich J.E."/>
            <person name="Barry K."/>
            <person name="Grigoriev I.V."/>
            <person name="Crous P."/>
            <person name="Smith M.E."/>
        </authorList>
    </citation>
    <scope>NUCLEOTIDE SEQUENCE</scope>
    <source>
        <strain evidence="11">RSA 567</strain>
    </source>
</reference>
<feature type="transmembrane region" description="Helical" evidence="9">
    <location>
        <begin position="305"/>
        <end position="325"/>
    </location>
</feature>
<accession>A0A9W8EA56</accession>
<evidence type="ECO:0000256" key="6">
    <source>
        <dbReference type="ARBA" id="ARBA00022989"/>
    </source>
</evidence>
<dbReference type="OrthoDB" id="28208at2759"/>
<feature type="region of interest" description="Disordered" evidence="8">
    <location>
        <begin position="1"/>
        <end position="21"/>
    </location>
</feature>
<dbReference type="GO" id="GO:0015179">
    <property type="term" value="F:L-amino acid transmembrane transporter activity"/>
    <property type="evidence" value="ECO:0007669"/>
    <property type="project" value="TreeGrafter"/>
</dbReference>
<feature type="transmembrane region" description="Helical" evidence="9">
    <location>
        <begin position="513"/>
        <end position="536"/>
    </location>
</feature>
<dbReference type="GO" id="GO:0016020">
    <property type="term" value="C:membrane"/>
    <property type="evidence" value="ECO:0007669"/>
    <property type="project" value="UniProtKB-SubCell"/>
</dbReference>
<feature type="transmembrane region" description="Helical" evidence="9">
    <location>
        <begin position="229"/>
        <end position="246"/>
    </location>
</feature>
<feature type="transmembrane region" description="Helical" evidence="9">
    <location>
        <begin position="107"/>
        <end position="130"/>
    </location>
</feature>
<evidence type="ECO:0000256" key="9">
    <source>
        <dbReference type="SAM" id="Phobius"/>
    </source>
</evidence>
<feature type="transmembrane region" description="Helical" evidence="9">
    <location>
        <begin position="270"/>
        <end position="293"/>
    </location>
</feature>
<name>A0A9W8EA56_9FUNG</name>
<keyword evidence="3" id="KW-0813">Transport</keyword>
<gene>
    <name evidence="11" type="ORF">H4R34_002246</name>
</gene>
<evidence type="ECO:0000256" key="8">
    <source>
        <dbReference type="SAM" id="MobiDB-lite"/>
    </source>
</evidence>
<dbReference type="Proteomes" id="UP001151582">
    <property type="component" value="Unassembled WGS sequence"/>
</dbReference>
<keyword evidence="4 9" id="KW-0812">Transmembrane</keyword>
<comment type="similarity">
    <text evidence="2">Belongs to the amino acid/polyamine transporter 2 family.</text>
</comment>